<accession>A0A4Z0M912</accession>
<proteinExistence type="predicted"/>
<comment type="caution">
    <text evidence="2">The sequence shown here is derived from an EMBL/GenBank/DDBJ whole genome shotgun (WGS) entry which is preliminary data.</text>
</comment>
<sequence>MIEYRDTWYSSADGLRLYARDYPCAAGDAAPVVLCMHGLTRNSADFAQLAPHLAQRFRVLAVDVRGRGNSDYDSNPDNYTPLTYAQDMFALLDFLDIQRAILCGTSMGGLMAMLMAATQPARVAGIILNDIGPEVDPRGLQRIQEYVGKAPPVIDWAGAIAQVQEVNGEALPDFSPAQWEAMARALYREVDGVPVPAYDPAIAQPVDAGGAVPPDLWPLFAMIASLPILVIRGAHSDILAPQCVDTMRERKPDLLVAQIPGRGHAPTLDEAQSRIAIDAFLEQFASA</sequence>
<evidence type="ECO:0000313" key="3">
    <source>
        <dbReference type="Proteomes" id="UP000298050"/>
    </source>
</evidence>
<dbReference type="Gene3D" id="3.40.50.1820">
    <property type="entry name" value="alpha/beta hydrolase"/>
    <property type="match status" value="1"/>
</dbReference>
<organism evidence="2 3">
    <name type="scientific">Mangrovimicrobium sediminis</name>
    <dbReference type="NCBI Taxonomy" id="2562682"/>
    <lineage>
        <taxon>Bacteria</taxon>
        <taxon>Pseudomonadati</taxon>
        <taxon>Pseudomonadota</taxon>
        <taxon>Gammaproteobacteria</taxon>
        <taxon>Cellvibrionales</taxon>
        <taxon>Halieaceae</taxon>
        <taxon>Mangrovimicrobium</taxon>
    </lineage>
</organism>
<evidence type="ECO:0000313" key="2">
    <source>
        <dbReference type="EMBL" id="TGD75785.1"/>
    </source>
</evidence>
<dbReference type="EMBL" id="SRLE01000002">
    <property type="protein sequence ID" value="TGD75785.1"/>
    <property type="molecule type" value="Genomic_DNA"/>
</dbReference>
<dbReference type="PRINTS" id="PR00111">
    <property type="entry name" value="ABHYDROLASE"/>
</dbReference>
<keyword evidence="2" id="KW-0378">Hydrolase</keyword>
<dbReference type="GO" id="GO:0016787">
    <property type="term" value="F:hydrolase activity"/>
    <property type="evidence" value="ECO:0007669"/>
    <property type="project" value="UniProtKB-KW"/>
</dbReference>
<dbReference type="InterPro" id="IPR050228">
    <property type="entry name" value="Carboxylesterase_BioH"/>
</dbReference>
<keyword evidence="3" id="KW-1185">Reference proteome</keyword>
<dbReference type="InterPro" id="IPR029058">
    <property type="entry name" value="AB_hydrolase_fold"/>
</dbReference>
<protein>
    <submittedName>
        <fullName evidence="2">Alpha/beta hydrolase</fullName>
    </submittedName>
</protein>
<feature type="domain" description="AB hydrolase-1" evidence="1">
    <location>
        <begin position="31"/>
        <end position="270"/>
    </location>
</feature>
<dbReference type="PANTHER" id="PTHR43194:SF2">
    <property type="entry name" value="PEROXISOMAL MEMBRANE PROTEIN LPX1"/>
    <property type="match status" value="1"/>
</dbReference>
<evidence type="ECO:0000259" key="1">
    <source>
        <dbReference type="Pfam" id="PF00561"/>
    </source>
</evidence>
<dbReference type="InterPro" id="IPR000073">
    <property type="entry name" value="AB_hydrolase_1"/>
</dbReference>
<reference evidence="2 3" key="1">
    <citation type="submission" date="2019-04" db="EMBL/GenBank/DDBJ databases">
        <title>Taxonomy of novel Haliea sp. from mangrove soil of West Coast of India.</title>
        <authorList>
            <person name="Verma A."/>
            <person name="Kumar P."/>
            <person name="Krishnamurthi S."/>
        </authorList>
    </citation>
    <scope>NUCLEOTIDE SEQUENCE [LARGE SCALE GENOMIC DNA]</scope>
    <source>
        <strain evidence="2 3">SAOS-164</strain>
    </source>
</reference>
<dbReference type="PANTHER" id="PTHR43194">
    <property type="entry name" value="HYDROLASE ALPHA/BETA FOLD FAMILY"/>
    <property type="match status" value="1"/>
</dbReference>
<dbReference type="Pfam" id="PF00561">
    <property type="entry name" value="Abhydrolase_1"/>
    <property type="match status" value="1"/>
</dbReference>
<dbReference type="SUPFAM" id="SSF53474">
    <property type="entry name" value="alpha/beta-Hydrolases"/>
    <property type="match status" value="1"/>
</dbReference>
<name>A0A4Z0M912_9GAMM</name>
<dbReference type="Proteomes" id="UP000298050">
    <property type="component" value="Unassembled WGS sequence"/>
</dbReference>
<dbReference type="RefSeq" id="WP_135441037.1">
    <property type="nucleotide sequence ID" value="NZ_SRLE01000002.1"/>
</dbReference>
<dbReference type="AlphaFoldDB" id="A0A4Z0M912"/>
<dbReference type="OrthoDB" id="9791366at2"/>
<gene>
    <name evidence="2" type="ORF">E4634_02640</name>
</gene>